<feature type="transmembrane region" description="Helical" evidence="1">
    <location>
        <begin position="84"/>
        <end position="104"/>
    </location>
</feature>
<dbReference type="STRING" id="1423730.FC75_GL001771"/>
<keyword evidence="1" id="KW-0812">Transmembrane</keyword>
<keyword evidence="3" id="KW-1185">Reference proteome</keyword>
<proteinExistence type="predicted"/>
<sequence>MMMIWLLATLLLAMVIAVFALFYLLARLLTVDAIAREMAHPKLTAVLTAGTQNGIGLLAYLALRRSHPINPTVDQPQLRQRLKIAAVAIFAVLAVTAVCAILVLSSGQI</sequence>
<keyword evidence="1" id="KW-0472">Membrane</keyword>
<dbReference type="PATRIC" id="fig|1423730.4.peg.1845"/>
<gene>
    <name evidence="2" type="ORF">FC75_GL001771</name>
</gene>
<dbReference type="OrthoDB" id="2324514at2"/>
<evidence type="ECO:0000256" key="1">
    <source>
        <dbReference type="SAM" id="Phobius"/>
    </source>
</evidence>
<name>A0A0R2F2D0_9LACO</name>
<dbReference type="RefSeq" id="WP_156314483.1">
    <property type="nucleotide sequence ID" value="NZ_AYZJ01000030.1"/>
</dbReference>
<dbReference type="EMBL" id="AYZJ01000030">
    <property type="protein sequence ID" value="KRN22720.1"/>
    <property type="molecule type" value="Genomic_DNA"/>
</dbReference>
<comment type="caution">
    <text evidence="2">The sequence shown here is derived from an EMBL/GenBank/DDBJ whole genome shotgun (WGS) entry which is preliminary data.</text>
</comment>
<protein>
    <submittedName>
        <fullName evidence="2">Uncharacterized protein</fullName>
    </submittedName>
</protein>
<keyword evidence="1" id="KW-1133">Transmembrane helix</keyword>
<reference evidence="2 3" key="1">
    <citation type="journal article" date="2015" name="Genome Announc.">
        <title>Expanding the biotechnology potential of lactobacilli through comparative genomics of 213 strains and associated genera.</title>
        <authorList>
            <person name="Sun Z."/>
            <person name="Harris H.M."/>
            <person name="McCann A."/>
            <person name="Guo C."/>
            <person name="Argimon S."/>
            <person name="Zhang W."/>
            <person name="Yang X."/>
            <person name="Jeffery I.B."/>
            <person name="Cooney J.C."/>
            <person name="Kagawa T.F."/>
            <person name="Liu W."/>
            <person name="Song Y."/>
            <person name="Salvetti E."/>
            <person name="Wrobel A."/>
            <person name="Rasinkangas P."/>
            <person name="Parkhill J."/>
            <person name="Rea M.C."/>
            <person name="O'Sullivan O."/>
            <person name="Ritari J."/>
            <person name="Douillard F.P."/>
            <person name="Paul Ross R."/>
            <person name="Yang R."/>
            <person name="Briner A.E."/>
            <person name="Felis G.E."/>
            <person name="de Vos W.M."/>
            <person name="Barrangou R."/>
            <person name="Klaenhammer T.R."/>
            <person name="Caufield P.W."/>
            <person name="Cui Y."/>
            <person name="Zhang H."/>
            <person name="O'Toole P.W."/>
        </authorList>
    </citation>
    <scope>NUCLEOTIDE SEQUENCE [LARGE SCALE GENOMIC DNA]</scope>
    <source>
        <strain evidence="2 3">DSM 22697</strain>
    </source>
</reference>
<evidence type="ECO:0000313" key="3">
    <source>
        <dbReference type="Proteomes" id="UP000050865"/>
    </source>
</evidence>
<dbReference type="Proteomes" id="UP000050865">
    <property type="component" value="Unassembled WGS sequence"/>
</dbReference>
<evidence type="ECO:0000313" key="2">
    <source>
        <dbReference type="EMBL" id="KRN22720.1"/>
    </source>
</evidence>
<feature type="transmembrane region" description="Helical" evidence="1">
    <location>
        <begin position="43"/>
        <end position="63"/>
    </location>
</feature>
<dbReference type="AlphaFoldDB" id="A0A0R2F2D0"/>
<accession>A0A0R2F2D0</accession>
<organism evidence="2 3">
    <name type="scientific">Lacticaseibacillus camelliae DSM 22697 = JCM 13995</name>
    <dbReference type="NCBI Taxonomy" id="1423730"/>
    <lineage>
        <taxon>Bacteria</taxon>
        <taxon>Bacillati</taxon>
        <taxon>Bacillota</taxon>
        <taxon>Bacilli</taxon>
        <taxon>Lactobacillales</taxon>
        <taxon>Lactobacillaceae</taxon>
        <taxon>Lacticaseibacillus</taxon>
    </lineage>
</organism>